<dbReference type="EMBL" id="JBHTLT010000027">
    <property type="protein sequence ID" value="MFD1204572.1"/>
    <property type="molecule type" value="Genomic_DNA"/>
</dbReference>
<reference evidence="2" key="1">
    <citation type="journal article" date="2019" name="Int. J. Syst. Evol. Microbiol.">
        <title>The Global Catalogue of Microorganisms (GCM) 10K type strain sequencing project: providing services to taxonomists for standard genome sequencing and annotation.</title>
        <authorList>
            <consortium name="The Broad Institute Genomics Platform"/>
            <consortium name="The Broad Institute Genome Sequencing Center for Infectious Disease"/>
            <person name="Wu L."/>
            <person name="Ma J."/>
        </authorList>
    </citation>
    <scope>NUCLEOTIDE SEQUENCE [LARGE SCALE GENOMIC DNA]</scope>
    <source>
        <strain evidence="2">CCUG 53915</strain>
    </source>
</reference>
<accession>A0ABW3TW07</accession>
<protein>
    <submittedName>
        <fullName evidence="1">Uncharacterized protein</fullName>
    </submittedName>
</protein>
<proteinExistence type="predicted"/>
<evidence type="ECO:0000313" key="2">
    <source>
        <dbReference type="Proteomes" id="UP001597231"/>
    </source>
</evidence>
<sequence length="64" mass="7626">MQLNNPPSSFGEGYEEVGYKSVREAVKEFETHFQCKVELPQMEPPISFAHEFGRFFEDERYSRY</sequence>
<comment type="caution">
    <text evidence="1">The sequence shown here is derived from an EMBL/GenBank/DDBJ whole genome shotgun (WGS) entry which is preliminary data.</text>
</comment>
<evidence type="ECO:0000313" key="1">
    <source>
        <dbReference type="EMBL" id="MFD1204572.1"/>
    </source>
</evidence>
<gene>
    <name evidence="1" type="ORF">ACFQ38_05535</name>
</gene>
<dbReference type="Proteomes" id="UP001597231">
    <property type="component" value="Unassembled WGS sequence"/>
</dbReference>
<name>A0ABW3TW07_9BACL</name>
<organism evidence="1 2">
    <name type="scientific">Sporosarcina contaminans</name>
    <dbReference type="NCBI Taxonomy" id="633403"/>
    <lineage>
        <taxon>Bacteria</taxon>
        <taxon>Bacillati</taxon>
        <taxon>Bacillota</taxon>
        <taxon>Bacilli</taxon>
        <taxon>Bacillales</taxon>
        <taxon>Caryophanaceae</taxon>
        <taxon>Sporosarcina</taxon>
    </lineage>
</organism>
<keyword evidence="2" id="KW-1185">Reference proteome</keyword>